<sequence length="99" mass="9966">MLTQVIGCNGAQAQFPTLSMQCLQVTTGILTQVAGCSGAAQAQAPAQAQTFLSLPGCVHTGQTACCSNETAQAQFPTLSMQCLQVTTGILTQVAGCSGA</sequence>
<dbReference type="RefSeq" id="WP_133306721.1">
    <property type="nucleotide sequence ID" value="NZ_QHJS02000023.1"/>
</dbReference>
<accession>A0AA93AMI6</accession>
<feature type="non-terminal residue" evidence="1">
    <location>
        <position position="99"/>
    </location>
</feature>
<organism evidence="1 2">
    <name type="scientific">Pectobacterium aquaticum</name>
    <dbReference type="NCBI Taxonomy" id="2204145"/>
    <lineage>
        <taxon>Bacteria</taxon>
        <taxon>Pseudomonadati</taxon>
        <taxon>Pseudomonadota</taxon>
        <taxon>Gammaproteobacteria</taxon>
        <taxon>Enterobacterales</taxon>
        <taxon>Pectobacteriaceae</taxon>
        <taxon>Pectobacterium</taxon>
    </lineage>
</organism>
<proteinExistence type="predicted"/>
<evidence type="ECO:0000313" key="2">
    <source>
        <dbReference type="Proteomes" id="UP000256540"/>
    </source>
</evidence>
<name>A0AA93AMI6_9GAMM</name>
<dbReference type="Proteomes" id="UP000256540">
    <property type="component" value="Unassembled WGS sequence"/>
</dbReference>
<gene>
    <name evidence="1" type="ORF">DMB84_008690</name>
</gene>
<protein>
    <submittedName>
        <fullName evidence="1">Uncharacterized protein</fullName>
    </submittedName>
</protein>
<reference evidence="1 2" key="1">
    <citation type="submission" date="2018-11" db="EMBL/GenBank/DDBJ databases">
        <title>Draft genome sequences of proposed Pectobacterium aquaticum sp. nov. isolated in France from fresh water.</title>
        <authorList>
            <person name="Pedron J."/>
            <person name="Barny M.A."/>
        </authorList>
    </citation>
    <scope>NUCLEOTIDE SEQUENCE [LARGE SCALE GENOMIC DNA]</scope>
    <source>
        <strain evidence="1 2">A127-S21-F16</strain>
    </source>
</reference>
<dbReference type="EMBL" id="QHJS02000023">
    <property type="protein sequence ID" value="RRO21084.1"/>
    <property type="molecule type" value="Genomic_DNA"/>
</dbReference>
<dbReference type="AlphaFoldDB" id="A0AA93AMI6"/>
<evidence type="ECO:0000313" key="1">
    <source>
        <dbReference type="EMBL" id="RRO21084.1"/>
    </source>
</evidence>
<comment type="caution">
    <text evidence="1">The sequence shown here is derived from an EMBL/GenBank/DDBJ whole genome shotgun (WGS) entry which is preliminary data.</text>
</comment>